<dbReference type="AlphaFoldDB" id="A0A6I8PJ33"/>
<feature type="region of interest" description="Disordered" evidence="4">
    <location>
        <begin position="597"/>
        <end position="627"/>
    </location>
</feature>
<evidence type="ECO:0000313" key="7">
    <source>
        <dbReference type="Proteomes" id="UP000002279"/>
    </source>
</evidence>
<reference evidence="6 7" key="1">
    <citation type="journal article" date="2008" name="Nature">
        <title>Genome analysis of the platypus reveals unique signatures of evolution.</title>
        <authorList>
            <person name="Warren W.C."/>
            <person name="Hillier L.W."/>
            <person name="Marshall Graves J.A."/>
            <person name="Birney E."/>
            <person name="Ponting C.P."/>
            <person name="Grutzner F."/>
            <person name="Belov K."/>
            <person name="Miller W."/>
            <person name="Clarke L."/>
            <person name="Chinwalla A.T."/>
            <person name="Yang S.P."/>
            <person name="Heger A."/>
            <person name="Locke D.P."/>
            <person name="Miethke P."/>
            <person name="Waters P.D."/>
            <person name="Veyrunes F."/>
            <person name="Fulton L."/>
            <person name="Fulton B."/>
            <person name="Graves T."/>
            <person name="Wallis J."/>
            <person name="Puente X.S."/>
            <person name="Lopez-Otin C."/>
            <person name="Ordonez G.R."/>
            <person name="Eichler E.E."/>
            <person name="Chen L."/>
            <person name="Cheng Z."/>
            <person name="Deakin J.E."/>
            <person name="Alsop A."/>
            <person name="Thompson K."/>
            <person name="Kirby P."/>
            <person name="Papenfuss A.T."/>
            <person name="Wakefield M.J."/>
            <person name="Olender T."/>
            <person name="Lancet D."/>
            <person name="Huttley G.A."/>
            <person name="Smit A.F."/>
            <person name="Pask A."/>
            <person name="Temple-Smith P."/>
            <person name="Batzer M.A."/>
            <person name="Walker J.A."/>
            <person name="Konkel M.K."/>
            <person name="Harris R.S."/>
            <person name="Whittington C.M."/>
            <person name="Wong E.S."/>
            <person name="Gemmell N.J."/>
            <person name="Buschiazzo E."/>
            <person name="Vargas Jentzsch I.M."/>
            <person name="Merkel A."/>
            <person name="Schmitz J."/>
            <person name="Zemann A."/>
            <person name="Churakov G."/>
            <person name="Kriegs J.O."/>
            <person name="Brosius J."/>
            <person name="Murchison E.P."/>
            <person name="Sachidanandam R."/>
            <person name="Smith C."/>
            <person name="Hannon G.J."/>
            <person name="Tsend-Ayush E."/>
            <person name="McMillan D."/>
            <person name="Attenborough R."/>
            <person name="Rens W."/>
            <person name="Ferguson-Smith M."/>
            <person name="Lefevre C.M."/>
            <person name="Sharp J.A."/>
            <person name="Nicholas K.R."/>
            <person name="Ray D.A."/>
            <person name="Kube M."/>
            <person name="Reinhardt R."/>
            <person name="Pringle T.H."/>
            <person name="Taylor J."/>
            <person name="Jones R.C."/>
            <person name="Nixon B."/>
            <person name="Dacheux J.L."/>
            <person name="Niwa H."/>
            <person name="Sekita Y."/>
            <person name="Huang X."/>
            <person name="Stark A."/>
            <person name="Kheradpour P."/>
            <person name="Kellis M."/>
            <person name="Flicek P."/>
            <person name="Chen Y."/>
            <person name="Webber C."/>
            <person name="Hardison R."/>
            <person name="Nelson J."/>
            <person name="Hallsworth-Pepin K."/>
            <person name="Delehaunty K."/>
            <person name="Markovic C."/>
            <person name="Minx P."/>
            <person name="Feng Y."/>
            <person name="Kremitzki C."/>
            <person name="Mitreva M."/>
            <person name="Glasscock J."/>
            <person name="Wylie T."/>
            <person name="Wohldmann P."/>
            <person name="Thiru P."/>
            <person name="Nhan M.N."/>
            <person name="Pohl C.S."/>
            <person name="Smith S.M."/>
            <person name="Hou S."/>
            <person name="Nefedov M."/>
            <person name="de Jong P.J."/>
            <person name="Renfree M.B."/>
            <person name="Mardis E.R."/>
            <person name="Wilson R.K."/>
        </authorList>
    </citation>
    <scope>NUCLEOTIDE SEQUENCE [LARGE SCALE GENOMIC DNA]</scope>
    <source>
        <strain evidence="6 7">Glennie</strain>
    </source>
</reference>
<gene>
    <name evidence="6" type="primary">HIRIP3</name>
</gene>
<dbReference type="Bgee" id="ENSOANG00000045262">
    <property type="expression patterns" value="Expressed in fibroblast and 7 other cell types or tissues"/>
</dbReference>
<feature type="compositionally biased region" description="Acidic residues" evidence="4">
    <location>
        <begin position="258"/>
        <end position="268"/>
    </location>
</feature>
<keyword evidence="3" id="KW-0539">Nucleus</keyword>
<feature type="compositionally biased region" description="Low complexity" evidence="4">
    <location>
        <begin position="463"/>
        <end position="472"/>
    </location>
</feature>
<dbReference type="Ensembl" id="ENSOANT00000069799.1">
    <property type="protein sequence ID" value="ENSOANP00000052608.1"/>
    <property type="gene ID" value="ENSOANG00000045262.1"/>
</dbReference>
<feature type="compositionally biased region" description="Basic and acidic residues" evidence="4">
    <location>
        <begin position="176"/>
        <end position="189"/>
    </location>
</feature>
<reference evidence="6" key="3">
    <citation type="submission" date="2025-09" db="UniProtKB">
        <authorList>
            <consortium name="Ensembl"/>
        </authorList>
    </citation>
    <scope>IDENTIFICATION</scope>
    <source>
        <strain evidence="6">Glennie</strain>
    </source>
</reference>
<feature type="compositionally biased region" description="Basic and acidic residues" evidence="4">
    <location>
        <begin position="380"/>
        <end position="391"/>
    </location>
</feature>
<dbReference type="GO" id="GO:0005634">
    <property type="term" value="C:nucleus"/>
    <property type="evidence" value="ECO:0000318"/>
    <property type="project" value="GO_Central"/>
</dbReference>
<dbReference type="PANTHER" id="PTHR15410:SF2">
    <property type="entry name" value="HIRA-INTERACTING PROTEIN 3"/>
    <property type="match status" value="1"/>
</dbReference>
<dbReference type="PANTHER" id="PTHR15410">
    <property type="entry name" value="HIRA-INTERACTING PROTEIN 3"/>
    <property type="match status" value="1"/>
</dbReference>
<accession>A0A6I8PJ33</accession>
<feature type="compositionally biased region" description="Basic residues" evidence="4">
    <location>
        <begin position="244"/>
        <end position="253"/>
    </location>
</feature>
<feature type="compositionally biased region" description="Low complexity" evidence="4">
    <location>
        <begin position="607"/>
        <end position="622"/>
    </location>
</feature>
<dbReference type="InParanoid" id="A0A6I8PJ33"/>
<dbReference type="FunCoup" id="A0A6I8PJ33">
    <property type="interactions" value="2158"/>
</dbReference>
<evidence type="ECO:0000256" key="1">
    <source>
        <dbReference type="ARBA" id="ARBA00004123"/>
    </source>
</evidence>
<dbReference type="GeneTree" id="ENSGT00390000014062"/>
<feature type="compositionally biased region" description="Basic and acidic residues" evidence="4">
    <location>
        <begin position="219"/>
        <end position="234"/>
    </location>
</feature>
<sequence length="666" mass="72054">MEHSYVFICVCGVQLSQVDEAGAVDDAPLPGEGVKRPLSPPSSPEVVRSKKKRRFNSESEHSSDDSDLGPQATQLLGSSSLPATKSTLAVGEMKKGLTKKGVKQAAVESKNPSLKKSPKEDQTSEEEQNGKLKGTGRAVKNESRKPKGSQGKKQKGLTRRKGAKMESESSEDEQGEDNRKRRQAVEKKGAKQGLENEREEEEEEEGGKSLVRKQHMGKLVREENRGEVENGESKESEEEESSKRKGGDKKKGAKTPVEEETSSEEEASGENCTKWKNPGAKEKKNRSRARKGGKKSTSESESSEEEEEGGDKQKRGSGKKGKKMAEEGSEDDSSPGVKKGTRKISREKSNNEECGSNGKKKGQAGKKGAKKSWETESSQGEERSEEDRERGSAGGKRGARETENERERTSSDESSEETGRVGKKAEEKSQKSDSEKGDSSDEKESDDDGKKTDVPKKDGEGASSSSSSRNSSPQPKKKASRRGEDHPAVVRLKRYIRACGAHRNYKRLLGSCRSHKERLTVLRAELQALGVKGNPSLEKCRAVKEQREEAAEMASLDVSNIISTSGTEGRREPPLSAPTLGRVVELWGGSWGGFGSPLLPSNPGPPSTLQAGPAAGLPGPLLERPTQGPALARRWTRTGRTRRLAPCLPIGPTCVALSAAMGRATE</sequence>
<feature type="compositionally biased region" description="Basic and acidic residues" evidence="4">
    <location>
        <begin position="398"/>
        <end position="460"/>
    </location>
</feature>
<comment type="subcellular location">
    <subcellularLocation>
        <location evidence="1">Nucleus</location>
    </subcellularLocation>
</comment>
<keyword evidence="7" id="KW-1185">Reference proteome</keyword>
<dbReference type="InterPro" id="IPR019098">
    <property type="entry name" value="Histone_chaperone_domain_CHZ"/>
</dbReference>
<feature type="compositionally biased region" description="Basic residues" evidence="4">
    <location>
        <begin position="283"/>
        <end position="294"/>
    </location>
</feature>
<keyword evidence="2" id="KW-0143">Chaperone</keyword>
<feature type="region of interest" description="Disordered" evidence="4">
    <location>
        <begin position="23"/>
        <end position="489"/>
    </location>
</feature>
<protein>
    <recommendedName>
        <fullName evidence="5">Histone chaperone domain-containing protein</fullName>
    </recommendedName>
</protein>
<organism evidence="6 7">
    <name type="scientific">Ornithorhynchus anatinus</name>
    <name type="common">Duckbill platypus</name>
    <dbReference type="NCBI Taxonomy" id="9258"/>
    <lineage>
        <taxon>Eukaryota</taxon>
        <taxon>Metazoa</taxon>
        <taxon>Chordata</taxon>
        <taxon>Craniata</taxon>
        <taxon>Vertebrata</taxon>
        <taxon>Euteleostomi</taxon>
        <taxon>Mammalia</taxon>
        <taxon>Monotremata</taxon>
        <taxon>Ornithorhynchidae</taxon>
        <taxon>Ornithorhynchus</taxon>
    </lineage>
</organism>
<feature type="compositionally biased region" description="Basic residues" evidence="4">
    <location>
        <begin position="358"/>
        <end position="370"/>
    </location>
</feature>
<dbReference type="Proteomes" id="UP000002279">
    <property type="component" value="Chromosome 2"/>
</dbReference>
<feature type="domain" description="Histone chaperone" evidence="5">
    <location>
        <begin position="547"/>
        <end position="577"/>
    </location>
</feature>
<feature type="compositionally biased region" description="Basic residues" evidence="4">
    <location>
        <begin position="146"/>
        <end position="162"/>
    </location>
</feature>
<dbReference type="SMART" id="SM01082">
    <property type="entry name" value="CHZ"/>
    <property type="match status" value="1"/>
</dbReference>
<feature type="compositionally biased region" description="Basic and acidic residues" evidence="4">
    <location>
        <begin position="55"/>
        <end position="64"/>
    </location>
</feature>
<evidence type="ECO:0000256" key="3">
    <source>
        <dbReference type="ARBA" id="ARBA00023242"/>
    </source>
</evidence>
<evidence type="ECO:0000256" key="2">
    <source>
        <dbReference type="ARBA" id="ARBA00023186"/>
    </source>
</evidence>
<feature type="compositionally biased region" description="Polar residues" evidence="4">
    <location>
        <begin position="71"/>
        <end position="87"/>
    </location>
</feature>
<dbReference type="OMA" id="NEMQEFT"/>
<reference evidence="6" key="2">
    <citation type="submission" date="2025-08" db="UniProtKB">
        <authorList>
            <consortium name="Ensembl"/>
        </authorList>
    </citation>
    <scope>IDENTIFICATION</scope>
    <source>
        <strain evidence="6">Glennie</strain>
    </source>
</reference>
<name>A0A6I8PJ33_ORNAN</name>
<evidence type="ECO:0000256" key="4">
    <source>
        <dbReference type="SAM" id="MobiDB-lite"/>
    </source>
</evidence>
<evidence type="ECO:0000313" key="6">
    <source>
        <dbReference type="Ensembl" id="ENSOANP00000052608.1"/>
    </source>
</evidence>
<evidence type="ECO:0000259" key="5">
    <source>
        <dbReference type="SMART" id="SM01082"/>
    </source>
</evidence>
<proteinExistence type="predicted"/>
<dbReference type="InterPro" id="IPR037647">
    <property type="entry name" value="HIRIP3"/>
</dbReference>